<dbReference type="EMBL" id="FMYW01000001">
    <property type="protein sequence ID" value="SDB94759.1"/>
    <property type="molecule type" value="Genomic_DNA"/>
</dbReference>
<dbReference type="GO" id="GO:0005829">
    <property type="term" value="C:cytosol"/>
    <property type="evidence" value="ECO:0007669"/>
    <property type="project" value="TreeGrafter"/>
</dbReference>
<dbReference type="Gene3D" id="1.10.275.10">
    <property type="entry name" value="Fumarase/aspartase (N-terminal domain)"/>
    <property type="match status" value="1"/>
</dbReference>
<accession>A0A1G6HKI2</accession>
<dbReference type="InterPro" id="IPR008948">
    <property type="entry name" value="L-Aspartase-like"/>
</dbReference>
<dbReference type="NCBIfam" id="TIGR00928">
    <property type="entry name" value="purB"/>
    <property type="match status" value="1"/>
</dbReference>
<evidence type="ECO:0000256" key="12">
    <source>
        <dbReference type="RuleBase" id="RU361172"/>
    </source>
</evidence>
<keyword evidence="6 12" id="KW-0658">Purine biosynthesis</keyword>
<dbReference type="AlphaFoldDB" id="A0A1G6HKI2"/>
<dbReference type="UniPathway" id="UPA00074">
    <property type="reaction ID" value="UER00132"/>
</dbReference>
<evidence type="ECO:0000256" key="1">
    <source>
        <dbReference type="ARBA" id="ARBA00004706"/>
    </source>
</evidence>
<evidence type="ECO:0000256" key="5">
    <source>
        <dbReference type="ARBA" id="ARBA00017058"/>
    </source>
</evidence>
<dbReference type="PRINTS" id="PR00145">
    <property type="entry name" value="ARGSUCLYASE"/>
</dbReference>
<dbReference type="InterPro" id="IPR004769">
    <property type="entry name" value="Pur_lyase"/>
</dbReference>
<name>A0A1G6HKI2_9FIRM</name>
<evidence type="ECO:0000313" key="15">
    <source>
        <dbReference type="Proteomes" id="UP000198943"/>
    </source>
</evidence>
<organism evidence="14 15">
    <name type="scientific">Succiniclasticum ruminis</name>
    <dbReference type="NCBI Taxonomy" id="40841"/>
    <lineage>
        <taxon>Bacteria</taxon>
        <taxon>Bacillati</taxon>
        <taxon>Bacillota</taxon>
        <taxon>Negativicutes</taxon>
        <taxon>Acidaminococcales</taxon>
        <taxon>Acidaminococcaceae</taxon>
        <taxon>Succiniclasticum</taxon>
    </lineage>
</organism>
<dbReference type="Gene3D" id="1.10.40.30">
    <property type="entry name" value="Fumarase/aspartase (C-terminal domain)"/>
    <property type="match status" value="1"/>
</dbReference>
<proteinExistence type="inferred from homology"/>
<dbReference type="UniPathway" id="UPA00075">
    <property type="reaction ID" value="UER00336"/>
</dbReference>
<dbReference type="FunFam" id="1.20.200.10:FF:000008">
    <property type="entry name" value="Adenylosuccinate lyase"/>
    <property type="match status" value="1"/>
</dbReference>
<evidence type="ECO:0000256" key="6">
    <source>
        <dbReference type="ARBA" id="ARBA00022755"/>
    </source>
</evidence>
<evidence type="ECO:0000313" key="14">
    <source>
        <dbReference type="EMBL" id="SDB94759.1"/>
    </source>
</evidence>
<dbReference type="GO" id="GO:0070626">
    <property type="term" value="F:(S)-2-(5-amino-1-(5-phospho-D-ribosyl)imidazole-4-carboxamido) succinate lyase (fumarate-forming) activity"/>
    <property type="evidence" value="ECO:0007669"/>
    <property type="project" value="TreeGrafter"/>
</dbReference>
<dbReference type="SMART" id="SM00998">
    <property type="entry name" value="ADSL_C"/>
    <property type="match status" value="1"/>
</dbReference>
<dbReference type="GO" id="GO:0044208">
    <property type="term" value="P:'de novo' AMP biosynthetic process"/>
    <property type="evidence" value="ECO:0007669"/>
    <property type="project" value="UniProtKB-UniPathway"/>
</dbReference>
<dbReference type="InterPro" id="IPR019468">
    <property type="entry name" value="AdenyloSucc_lyase_C"/>
</dbReference>
<dbReference type="EC" id="4.3.2.2" evidence="4 11"/>
<dbReference type="PROSITE" id="PS00163">
    <property type="entry name" value="FUMARATE_LYASES"/>
    <property type="match status" value="1"/>
</dbReference>
<dbReference type="GO" id="GO:0004018">
    <property type="term" value="F:N6-(1,2-dicarboxyethyl)AMP AMP-lyase (fumarate-forming) activity"/>
    <property type="evidence" value="ECO:0007669"/>
    <property type="project" value="UniProtKB-UniRule"/>
</dbReference>
<dbReference type="InterPro" id="IPR022761">
    <property type="entry name" value="Fumarate_lyase_N"/>
</dbReference>
<evidence type="ECO:0000256" key="8">
    <source>
        <dbReference type="ARBA" id="ARBA00024477"/>
    </source>
</evidence>
<dbReference type="FunFam" id="1.10.275.10:FF:000006">
    <property type="entry name" value="Adenylosuccinate lyase"/>
    <property type="match status" value="1"/>
</dbReference>
<reference evidence="15" key="1">
    <citation type="submission" date="2016-10" db="EMBL/GenBank/DDBJ databases">
        <authorList>
            <person name="Varghese N."/>
            <person name="Submissions S."/>
        </authorList>
    </citation>
    <scope>NUCLEOTIDE SEQUENCE [LARGE SCALE GENOMIC DNA]</scope>
    <source>
        <strain evidence="15">DSM 11005</strain>
    </source>
</reference>
<dbReference type="Gene3D" id="1.20.200.10">
    <property type="entry name" value="Fumarase/aspartase (Central domain)"/>
    <property type="match status" value="1"/>
</dbReference>
<dbReference type="FunFam" id="1.10.40.30:FF:000007">
    <property type="entry name" value="Adenylosuccinate lyase"/>
    <property type="match status" value="1"/>
</dbReference>
<evidence type="ECO:0000256" key="3">
    <source>
        <dbReference type="ARBA" id="ARBA00008273"/>
    </source>
</evidence>
<dbReference type="CDD" id="cd01360">
    <property type="entry name" value="Adenylsuccinate_lyase_1"/>
    <property type="match status" value="1"/>
</dbReference>
<dbReference type="InterPro" id="IPR020557">
    <property type="entry name" value="Fumarate_lyase_CS"/>
</dbReference>
<dbReference type="InterPro" id="IPR000362">
    <property type="entry name" value="Fumarate_lyase_fam"/>
</dbReference>
<dbReference type="GO" id="GO:0006189">
    <property type="term" value="P:'de novo' IMP biosynthetic process"/>
    <property type="evidence" value="ECO:0007669"/>
    <property type="project" value="UniProtKB-UniPathway"/>
</dbReference>
<dbReference type="Pfam" id="PF10397">
    <property type="entry name" value="ADSL_C"/>
    <property type="match status" value="1"/>
</dbReference>
<sequence>MIPRYTRPEMEKIWNERNEWQTMLDVEIAACEANAELGRIPKEAVEVIKAKANFDVDRIHEIDKEINHDIIAFLSAVAEYVGDEAKYIHMGLTSTDVKDTGLNVQVKQASDVILKDLEKLAEVLKRRAVEFKYVPTIGRTHGVHAEPTTFGLKLLLWYSETLRNIERMKRAAENMCVGKLSGAVGTYADIDPYVEEYVCKKLGLKVESVATQVVQRDHHAEYISTLGVIAGTLSQMALEVRHLQRTEVREAEEYFSPKQKGSSAMPHKRNPVRSERICGMARLVQGYVLPAFENIPLWHERDISHSSVERVMLPDATTALDYILNETINLIDRLLVYPEKMLEDLNMTGGLIYSPRVLLALVAKGAFRDTAYRWVQRNAMKRWLEGEDFYENLCKDEDVRKYLTPEEIKECFDYKPMLVHVDRIFARFGL</sequence>
<evidence type="ECO:0000256" key="9">
    <source>
        <dbReference type="ARBA" id="ARBA00030717"/>
    </source>
</evidence>
<dbReference type="OrthoDB" id="9768878at2"/>
<dbReference type="InterPro" id="IPR024083">
    <property type="entry name" value="Fumarase/histidase_N"/>
</dbReference>
<dbReference type="Proteomes" id="UP000198943">
    <property type="component" value="Unassembled WGS sequence"/>
</dbReference>
<comment type="catalytic activity">
    <reaction evidence="8">
        <text>(2S)-2-[5-amino-1-(5-phospho-beta-D-ribosyl)imidazole-4-carboxamido]succinate = 5-amino-1-(5-phospho-beta-D-ribosyl)imidazole-4-carboxamide + fumarate</text>
        <dbReference type="Rhea" id="RHEA:23920"/>
        <dbReference type="ChEBI" id="CHEBI:29806"/>
        <dbReference type="ChEBI" id="CHEBI:58443"/>
        <dbReference type="ChEBI" id="CHEBI:58475"/>
        <dbReference type="EC" id="4.3.2.2"/>
    </reaction>
    <physiologicalReaction direction="left-to-right" evidence="8">
        <dbReference type="Rhea" id="RHEA:23921"/>
    </physiologicalReaction>
</comment>
<dbReference type="PRINTS" id="PR00149">
    <property type="entry name" value="FUMRATELYASE"/>
</dbReference>
<feature type="domain" description="Adenylosuccinate lyase C-terminal" evidence="13">
    <location>
        <begin position="349"/>
        <end position="429"/>
    </location>
</feature>
<gene>
    <name evidence="14" type="ORF">SAMN04487864_10140</name>
</gene>
<evidence type="ECO:0000259" key="13">
    <source>
        <dbReference type="SMART" id="SM00998"/>
    </source>
</evidence>
<evidence type="ECO:0000256" key="10">
    <source>
        <dbReference type="ARBA" id="ARBA00049115"/>
    </source>
</evidence>
<keyword evidence="7 12" id="KW-0456">Lyase</keyword>
<comment type="catalytic activity">
    <reaction evidence="10">
        <text>N(6)-(1,2-dicarboxyethyl)-AMP = fumarate + AMP</text>
        <dbReference type="Rhea" id="RHEA:16853"/>
        <dbReference type="ChEBI" id="CHEBI:29806"/>
        <dbReference type="ChEBI" id="CHEBI:57567"/>
        <dbReference type="ChEBI" id="CHEBI:456215"/>
        <dbReference type="EC" id="4.3.2.2"/>
    </reaction>
    <physiologicalReaction direction="left-to-right" evidence="10">
        <dbReference type="Rhea" id="RHEA:16854"/>
    </physiologicalReaction>
</comment>
<comment type="similarity">
    <text evidence="3 12">Belongs to the lyase 1 family. Adenylosuccinate lyase subfamily.</text>
</comment>
<protein>
    <recommendedName>
        <fullName evidence="5 11">Adenylosuccinate lyase</fullName>
        <shortName evidence="12">ASL</shortName>
        <ecNumber evidence="4 11">4.3.2.2</ecNumber>
    </recommendedName>
    <alternativeName>
        <fullName evidence="9 12">Adenylosuccinase</fullName>
    </alternativeName>
</protein>
<evidence type="ECO:0000256" key="7">
    <source>
        <dbReference type="ARBA" id="ARBA00023239"/>
    </source>
</evidence>
<dbReference type="SUPFAM" id="SSF48557">
    <property type="entry name" value="L-aspartase-like"/>
    <property type="match status" value="1"/>
</dbReference>
<evidence type="ECO:0000256" key="4">
    <source>
        <dbReference type="ARBA" id="ARBA00012339"/>
    </source>
</evidence>
<dbReference type="Pfam" id="PF00206">
    <property type="entry name" value="Lyase_1"/>
    <property type="match status" value="1"/>
</dbReference>
<evidence type="ECO:0000256" key="2">
    <source>
        <dbReference type="ARBA" id="ARBA00004734"/>
    </source>
</evidence>
<comment type="pathway">
    <text evidence="1 12">Purine metabolism; IMP biosynthesis via de novo pathway; 5-amino-1-(5-phospho-D-ribosyl)imidazole-4-carboxamide from 5-amino-1-(5-phospho-D-ribosyl)imidazole-4-carboxylate: step 2/2.</text>
</comment>
<dbReference type="PANTHER" id="PTHR43172:SF1">
    <property type="entry name" value="ADENYLOSUCCINATE LYASE"/>
    <property type="match status" value="1"/>
</dbReference>
<dbReference type="PANTHER" id="PTHR43172">
    <property type="entry name" value="ADENYLOSUCCINATE LYASE"/>
    <property type="match status" value="1"/>
</dbReference>
<comment type="pathway">
    <text evidence="2 12">Purine metabolism; AMP biosynthesis via de novo pathway; AMP from IMP: step 2/2.</text>
</comment>
<keyword evidence="15" id="KW-1185">Reference proteome</keyword>
<evidence type="ECO:0000256" key="11">
    <source>
        <dbReference type="NCBIfam" id="TIGR00928"/>
    </source>
</evidence>
<dbReference type="RefSeq" id="WP_093728837.1">
    <property type="nucleotide sequence ID" value="NZ_FMYW01000001.1"/>
</dbReference>